<name>A0ACA9NU24_9GLOM</name>
<accession>A0ACA9NU24</accession>
<protein>
    <submittedName>
        <fullName evidence="1">9487_t:CDS:1</fullName>
    </submittedName>
</protein>
<dbReference type="Proteomes" id="UP000789702">
    <property type="component" value="Unassembled WGS sequence"/>
</dbReference>
<comment type="caution">
    <text evidence="1">The sequence shown here is derived from an EMBL/GenBank/DDBJ whole genome shotgun (WGS) entry which is preliminary data.</text>
</comment>
<gene>
    <name evidence="1" type="ORF">DHETER_LOCUS10019</name>
</gene>
<reference evidence="1" key="1">
    <citation type="submission" date="2021-06" db="EMBL/GenBank/DDBJ databases">
        <authorList>
            <person name="Kallberg Y."/>
            <person name="Tangrot J."/>
            <person name="Rosling A."/>
        </authorList>
    </citation>
    <scope>NUCLEOTIDE SEQUENCE</scope>
    <source>
        <strain evidence="1">IL203A</strain>
    </source>
</reference>
<evidence type="ECO:0000313" key="1">
    <source>
        <dbReference type="EMBL" id="CAG8667166.1"/>
    </source>
</evidence>
<keyword evidence="2" id="KW-1185">Reference proteome</keyword>
<organism evidence="1 2">
    <name type="scientific">Dentiscutata heterogama</name>
    <dbReference type="NCBI Taxonomy" id="1316150"/>
    <lineage>
        <taxon>Eukaryota</taxon>
        <taxon>Fungi</taxon>
        <taxon>Fungi incertae sedis</taxon>
        <taxon>Mucoromycota</taxon>
        <taxon>Glomeromycotina</taxon>
        <taxon>Glomeromycetes</taxon>
        <taxon>Diversisporales</taxon>
        <taxon>Gigasporaceae</taxon>
        <taxon>Dentiscutata</taxon>
    </lineage>
</organism>
<proteinExistence type="predicted"/>
<dbReference type="EMBL" id="CAJVPU010018657">
    <property type="protein sequence ID" value="CAG8667166.1"/>
    <property type="molecule type" value="Genomic_DNA"/>
</dbReference>
<evidence type="ECO:0000313" key="2">
    <source>
        <dbReference type="Proteomes" id="UP000789702"/>
    </source>
</evidence>
<sequence>MDSVSGYAYPIIVVGLGYKNFPNKRLRVEINKDSSLLHIGDKLNIALYSSPKIVIAL</sequence>
<feature type="non-terminal residue" evidence="1">
    <location>
        <position position="57"/>
    </location>
</feature>